<feature type="domain" description="ZZ-type" evidence="5">
    <location>
        <begin position="110"/>
        <end position="168"/>
    </location>
</feature>
<dbReference type="Pfam" id="PF00569">
    <property type="entry name" value="ZZ"/>
    <property type="match status" value="1"/>
</dbReference>
<dbReference type="AlphaFoldDB" id="A0AAW2ES07"/>
<evidence type="ECO:0000256" key="1">
    <source>
        <dbReference type="ARBA" id="ARBA00022723"/>
    </source>
</evidence>
<dbReference type="PROSITE" id="PS50135">
    <property type="entry name" value="ZF_ZZ_2"/>
    <property type="match status" value="1"/>
</dbReference>
<evidence type="ECO:0000313" key="7">
    <source>
        <dbReference type="Proteomes" id="UP001430953"/>
    </source>
</evidence>
<dbReference type="Proteomes" id="UP001430953">
    <property type="component" value="Unassembled WGS sequence"/>
</dbReference>
<dbReference type="InterPro" id="IPR000433">
    <property type="entry name" value="Znf_ZZ"/>
</dbReference>
<dbReference type="GO" id="GO:0008270">
    <property type="term" value="F:zinc ion binding"/>
    <property type="evidence" value="ECO:0007669"/>
    <property type="project" value="UniProtKB-KW"/>
</dbReference>
<comment type="caution">
    <text evidence="6">The sequence shown here is derived from an EMBL/GenBank/DDBJ whole genome shotgun (WGS) entry which is preliminary data.</text>
</comment>
<keyword evidence="1" id="KW-0479">Metal-binding</keyword>
<accession>A0AAW2ES07</accession>
<dbReference type="InterPro" id="IPR043145">
    <property type="entry name" value="Znf_ZZ_sf"/>
</dbReference>
<evidence type="ECO:0000256" key="4">
    <source>
        <dbReference type="PROSITE-ProRule" id="PRU00228"/>
    </source>
</evidence>
<gene>
    <name evidence="6" type="ORF">PUN28_015967</name>
</gene>
<dbReference type="Gene3D" id="3.30.60.90">
    <property type="match status" value="1"/>
</dbReference>
<keyword evidence="2 4" id="KW-0863">Zinc-finger</keyword>
<protein>
    <recommendedName>
        <fullName evidence="5">ZZ-type domain-containing protein</fullName>
    </recommendedName>
</protein>
<keyword evidence="7" id="KW-1185">Reference proteome</keyword>
<dbReference type="EMBL" id="JADYXP020000018">
    <property type="protein sequence ID" value="KAL0105902.1"/>
    <property type="molecule type" value="Genomic_DNA"/>
</dbReference>
<evidence type="ECO:0000256" key="3">
    <source>
        <dbReference type="ARBA" id="ARBA00022833"/>
    </source>
</evidence>
<dbReference type="SUPFAM" id="SSF57850">
    <property type="entry name" value="RING/U-box"/>
    <property type="match status" value="1"/>
</dbReference>
<organism evidence="6 7">
    <name type="scientific">Cardiocondyla obscurior</name>
    <dbReference type="NCBI Taxonomy" id="286306"/>
    <lineage>
        <taxon>Eukaryota</taxon>
        <taxon>Metazoa</taxon>
        <taxon>Ecdysozoa</taxon>
        <taxon>Arthropoda</taxon>
        <taxon>Hexapoda</taxon>
        <taxon>Insecta</taxon>
        <taxon>Pterygota</taxon>
        <taxon>Neoptera</taxon>
        <taxon>Endopterygota</taxon>
        <taxon>Hymenoptera</taxon>
        <taxon>Apocrita</taxon>
        <taxon>Aculeata</taxon>
        <taxon>Formicoidea</taxon>
        <taxon>Formicidae</taxon>
        <taxon>Myrmicinae</taxon>
        <taxon>Cardiocondyla</taxon>
    </lineage>
</organism>
<dbReference type="PANTHER" id="PTHR22705:SF0">
    <property type="entry name" value="ZZ-TYPE ZINC FINGER-CONTAINING PROTEIN 3"/>
    <property type="match status" value="1"/>
</dbReference>
<reference evidence="6 7" key="1">
    <citation type="submission" date="2023-03" db="EMBL/GenBank/DDBJ databases">
        <title>High recombination rates correlate with genetic variation in Cardiocondyla obscurior ants.</title>
        <authorList>
            <person name="Errbii M."/>
        </authorList>
    </citation>
    <scope>NUCLEOTIDE SEQUENCE [LARGE SCALE GENOMIC DNA]</scope>
    <source>
        <strain evidence="6">Alpha-2009</strain>
        <tissue evidence="6">Whole body</tissue>
    </source>
</reference>
<dbReference type="InterPro" id="IPR037830">
    <property type="entry name" value="ZZZ3"/>
</dbReference>
<keyword evidence="3" id="KW-0862">Zinc</keyword>
<evidence type="ECO:0000256" key="2">
    <source>
        <dbReference type="ARBA" id="ARBA00022771"/>
    </source>
</evidence>
<name>A0AAW2ES07_9HYME</name>
<evidence type="ECO:0000259" key="5">
    <source>
        <dbReference type="PROSITE" id="PS50135"/>
    </source>
</evidence>
<sequence length="196" mass="22759">MFYSYCTIDWSQYNIALSDIRTKPQIRQGHILPTSRLTSPGRGPKVKVDFMRSLNKHRYNHFLFKHLTFFPHQDISFNFSDESKEQPITKELDDIINGGRDDNFELRQINLLRQCAVCSKEPLNGIRWHCAECLIGIDLCGDCAVERLETESSHDPSHRLIAIKSPSGTRIYNLDYFSQNLSNPSYNYLDPNFLPE</sequence>
<evidence type="ECO:0000313" key="6">
    <source>
        <dbReference type="EMBL" id="KAL0105902.1"/>
    </source>
</evidence>
<proteinExistence type="predicted"/>
<dbReference type="PANTHER" id="PTHR22705">
    <property type="entry name" value="ZINC FINGER, ZZ DOMAIN CONTAINING 3"/>
    <property type="match status" value="1"/>
</dbReference>